<protein>
    <recommendedName>
        <fullName evidence="7">Non-homologous end-joining factor 1</fullName>
    </recommendedName>
</protein>
<name>A0A642V422_9ASCO</name>
<evidence type="ECO:0000256" key="2">
    <source>
        <dbReference type="ARBA" id="ARBA00022763"/>
    </source>
</evidence>
<keyword evidence="2" id="KW-0227">DNA damage</keyword>
<dbReference type="PANTHER" id="PTHR32235">
    <property type="entry name" value="NON-HOMOLOGOUS END-JOINING FACTOR 1"/>
    <property type="match status" value="1"/>
</dbReference>
<feature type="compositionally biased region" description="Basic and acidic residues" evidence="8">
    <location>
        <begin position="225"/>
        <end position="234"/>
    </location>
</feature>
<dbReference type="VEuPathDB" id="FungiDB:TRICI_003424"/>
<dbReference type="AlphaFoldDB" id="A0A642V422"/>
<dbReference type="GO" id="GO:0006303">
    <property type="term" value="P:double-strand break repair via nonhomologous end joining"/>
    <property type="evidence" value="ECO:0007669"/>
    <property type="project" value="UniProtKB-ARBA"/>
</dbReference>
<dbReference type="EMBL" id="SWFS01000251">
    <property type="protein sequence ID" value="KAA8912651.1"/>
    <property type="molecule type" value="Genomic_DNA"/>
</dbReference>
<dbReference type="GO" id="GO:0032807">
    <property type="term" value="C:DNA ligase IV complex"/>
    <property type="evidence" value="ECO:0007669"/>
    <property type="project" value="TreeGrafter"/>
</dbReference>
<evidence type="ECO:0000313" key="10">
    <source>
        <dbReference type="EMBL" id="KAA8912651.1"/>
    </source>
</evidence>
<evidence type="ECO:0000259" key="9">
    <source>
        <dbReference type="Pfam" id="PF09302"/>
    </source>
</evidence>
<dbReference type="Proteomes" id="UP000761534">
    <property type="component" value="Unassembled WGS sequence"/>
</dbReference>
<feature type="domain" description="XLF-like N-terminal" evidence="9">
    <location>
        <begin position="3"/>
        <end position="114"/>
    </location>
</feature>
<evidence type="ECO:0000256" key="1">
    <source>
        <dbReference type="ARBA" id="ARBA00004123"/>
    </source>
</evidence>
<organism evidence="10 11">
    <name type="scientific">Trichomonascus ciferrii</name>
    <dbReference type="NCBI Taxonomy" id="44093"/>
    <lineage>
        <taxon>Eukaryota</taxon>
        <taxon>Fungi</taxon>
        <taxon>Dikarya</taxon>
        <taxon>Ascomycota</taxon>
        <taxon>Saccharomycotina</taxon>
        <taxon>Dipodascomycetes</taxon>
        <taxon>Dipodascales</taxon>
        <taxon>Trichomonascaceae</taxon>
        <taxon>Trichomonascus</taxon>
        <taxon>Trichomonascus ciferrii complex</taxon>
    </lineage>
</organism>
<dbReference type="InterPro" id="IPR038051">
    <property type="entry name" value="XRCC4-like_N_sf"/>
</dbReference>
<evidence type="ECO:0000256" key="6">
    <source>
        <dbReference type="ARBA" id="ARBA00025747"/>
    </source>
</evidence>
<keyword evidence="3" id="KW-0238">DNA-binding</keyword>
<proteinExistence type="inferred from homology"/>
<dbReference type="CDD" id="cd22285">
    <property type="entry name" value="HD_XLF_N"/>
    <property type="match status" value="1"/>
</dbReference>
<evidence type="ECO:0000256" key="4">
    <source>
        <dbReference type="ARBA" id="ARBA00023204"/>
    </source>
</evidence>
<comment type="subcellular location">
    <subcellularLocation>
        <location evidence="1">Nucleus</location>
    </subcellularLocation>
</comment>
<gene>
    <name evidence="10" type="ORF">TRICI_003424</name>
</gene>
<dbReference type="InterPro" id="IPR015381">
    <property type="entry name" value="XLF-like_N"/>
</dbReference>
<feature type="region of interest" description="Disordered" evidence="8">
    <location>
        <begin position="222"/>
        <end position="269"/>
    </location>
</feature>
<comment type="caution">
    <text evidence="10">The sequence shown here is derived from an EMBL/GenBank/DDBJ whole genome shotgun (WGS) entry which is preliminary data.</text>
</comment>
<evidence type="ECO:0000256" key="5">
    <source>
        <dbReference type="ARBA" id="ARBA00023242"/>
    </source>
</evidence>
<dbReference type="Pfam" id="PF09302">
    <property type="entry name" value="XLF"/>
    <property type="match status" value="1"/>
</dbReference>
<dbReference type="InterPro" id="IPR052287">
    <property type="entry name" value="NHEJ_factor"/>
</dbReference>
<sequence>MSSWKWVESDRVEYYVRSRFEGGGYKVEMTDLQQSWVEELDREGFVTRGEEVSGGAIDFSTTHQVDFIKERLENAMLVSTDDAVVKRTNERLTVEIKVDLSPIPDPLSWRFDLAPADHVTSMNEIVHGLIGISDFLVARINDLEELLVLKDGNIKKLQEKFAEVGVKWETTPRYKPALEPFNKEKWWTEKKQMETEEPLHTNEAMTSIADLWGYNAKGKKIARKRNLEESDRPTQETLSPSKKRKKLKIPKEKPPSPSPKKPSGPKWDF</sequence>
<reference evidence="10" key="1">
    <citation type="journal article" date="2019" name="G3 (Bethesda)">
        <title>Genome Assemblies of Two Rare Opportunistic Yeast Pathogens: Diutina rugosa (syn. Candida rugosa) and Trichomonascus ciferrii (syn. Candida ciferrii).</title>
        <authorList>
            <person name="Mixao V."/>
            <person name="Saus E."/>
            <person name="Hansen A.P."/>
            <person name="Lass-Florl C."/>
            <person name="Gabaldon T."/>
        </authorList>
    </citation>
    <scope>NUCLEOTIDE SEQUENCE</scope>
    <source>
        <strain evidence="10">CBS 4856</strain>
    </source>
</reference>
<keyword evidence="5" id="KW-0539">Nucleus</keyword>
<keyword evidence="11" id="KW-1185">Reference proteome</keyword>
<accession>A0A642V422</accession>
<dbReference type="PANTHER" id="PTHR32235:SF1">
    <property type="entry name" value="NON-HOMOLOGOUS END-JOINING FACTOR 1"/>
    <property type="match status" value="1"/>
</dbReference>
<evidence type="ECO:0000256" key="3">
    <source>
        <dbReference type="ARBA" id="ARBA00023125"/>
    </source>
</evidence>
<comment type="similarity">
    <text evidence="6">Belongs to the XRCC4-XLF family. XLF subfamily.</text>
</comment>
<keyword evidence="4" id="KW-0234">DNA repair</keyword>
<dbReference type="GO" id="GO:0045027">
    <property type="term" value="F:DNA end binding"/>
    <property type="evidence" value="ECO:0007669"/>
    <property type="project" value="TreeGrafter"/>
</dbReference>
<evidence type="ECO:0000256" key="7">
    <source>
        <dbReference type="ARBA" id="ARBA00044529"/>
    </source>
</evidence>
<evidence type="ECO:0000313" key="11">
    <source>
        <dbReference type="Proteomes" id="UP000761534"/>
    </source>
</evidence>
<evidence type="ECO:0000256" key="8">
    <source>
        <dbReference type="SAM" id="MobiDB-lite"/>
    </source>
</evidence>
<dbReference type="Gene3D" id="2.170.210.10">
    <property type="entry name" value="DNA double-strand break repair and VJ recombination XRCC4, N-terminal"/>
    <property type="match status" value="1"/>
</dbReference>